<dbReference type="Pfam" id="PF01734">
    <property type="entry name" value="Patatin"/>
    <property type="match status" value="1"/>
</dbReference>
<name>A0ABM8Y0F7_9BURK</name>
<accession>A0ABM8Y0F7</accession>
<dbReference type="SUPFAM" id="SSF52151">
    <property type="entry name" value="FabD/lysophospholipase-like"/>
    <property type="match status" value="1"/>
</dbReference>
<keyword evidence="2 4" id="KW-0442">Lipid degradation</keyword>
<feature type="short sequence motif" description="GXSXG" evidence="4">
    <location>
        <begin position="57"/>
        <end position="61"/>
    </location>
</feature>
<dbReference type="InterPro" id="IPR050301">
    <property type="entry name" value="NTE"/>
</dbReference>
<dbReference type="Gene3D" id="3.40.1090.10">
    <property type="entry name" value="Cytosolic phospholipase A2 catalytic domain"/>
    <property type="match status" value="2"/>
</dbReference>
<feature type="domain" description="PNPLA" evidence="6">
    <location>
        <begin position="26"/>
        <end position="196"/>
    </location>
</feature>
<proteinExistence type="predicted"/>
<organism evidence="7 8">
    <name type="scientific">Cupriavidus pampae</name>
    <dbReference type="NCBI Taxonomy" id="659251"/>
    <lineage>
        <taxon>Bacteria</taxon>
        <taxon>Pseudomonadati</taxon>
        <taxon>Pseudomonadota</taxon>
        <taxon>Betaproteobacteria</taxon>
        <taxon>Burkholderiales</taxon>
        <taxon>Burkholderiaceae</taxon>
        <taxon>Cupriavidus</taxon>
    </lineage>
</organism>
<feature type="region of interest" description="Disordered" evidence="5">
    <location>
        <begin position="296"/>
        <end position="334"/>
    </location>
</feature>
<evidence type="ECO:0000256" key="3">
    <source>
        <dbReference type="ARBA" id="ARBA00023098"/>
    </source>
</evidence>
<keyword evidence="3 4" id="KW-0443">Lipid metabolism</keyword>
<feature type="active site" description="Nucleophile" evidence="4">
    <location>
        <position position="59"/>
    </location>
</feature>
<reference evidence="7 8" key="1">
    <citation type="submission" date="2021-08" db="EMBL/GenBank/DDBJ databases">
        <authorList>
            <person name="Peeters C."/>
        </authorList>
    </citation>
    <scope>NUCLEOTIDE SEQUENCE [LARGE SCALE GENOMIC DNA]</scope>
    <source>
        <strain evidence="7 8">LMG 32289</strain>
    </source>
</reference>
<feature type="short sequence motif" description="DGA/G" evidence="4">
    <location>
        <begin position="183"/>
        <end position="185"/>
    </location>
</feature>
<dbReference type="PANTHER" id="PTHR14226">
    <property type="entry name" value="NEUROPATHY TARGET ESTERASE/SWISS CHEESE D.MELANOGASTER"/>
    <property type="match status" value="1"/>
</dbReference>
<evidence type="ECO:0000313" key="8">
    <source>
        <dbReference type="Proteomes" id="UP000706525"/>
    </source>
</evidence>
<evidence type="ECO:0000256" key="1">
    <source>
        <dbReference type="ARBA" id="ARBA00022801"/>
    </source>
</evidence>
<keyword evidence="1 4" id="KW-0378">Hydrolase</keyword>
<dbReference type="Proteomes" id="UP000706525">
    <property type="component" value="Unassembled WGS sequence"/>
</dbReference>
<dbReference type="PANTHER" id="PTHR14226:SF29">
    <property type="entry name" value="NEUROPATHY TARGET ESTERASE SWS"/>
    <property type="match status" value="1"/>
</dbReference>
<dbReference type="PROSITE" id="PS51635">
    <property type="entry name" value="PNPLA"/>
    <property type="match status" value="1"/>
</dbReference>
<feature type="active site" description="Proton acceptor" evidence="4">
    <location>
        <position position="183"/>
    </location>
</feature>
<evidence type="ECO:0000256" key="5">
    <source>
        <dbReference type="SAM" id="MobiDB-lite"/>
    </source>
</evidence>
<dbReference type="InterPro" id="IPR002641">
    <property type="entry name" value="PNPLA_dom"/>
</dbReference>
<gene>
    <name evidence="7" type="ORF">LMG32289_06303</name>
</gene>
<evidence type="ECO:0000259" key="6">
    <source>
        <dbReference type="PROSITE" id="PS51635"/>
    </source>
</evidence>
<dbReference type="CDD" id="cd07209">
    <property type="entry name" value="Pat_hypo_Ecoli_Z1214_like"/>
    <property type="match status" value="1"/>
</dbReference>
<evidence type="ECO:0000313" key="7">
    <source>
        <dbReference type="EMBL" id="CAG9186202.1"/>
    </source>
</evidence>
<keyword evidence="8" id="KW-1185">Reference proteome</keyword>
<dbReference type="InterPro" id="IPR016035">
    <property type="entry name" value="Acyl_Trfase/lysoPLipase"/>
</dbReference>
<sequence length="334" mass="35187">MLSHNDKHESHAGDGAPQRSMEKTAFVFAGGGSLGAIEVGMLRELVGWGVKPDMVVGASAGAINGAYFACHPHAEGTAKLEGLWRGIRRAEVLPWSWRSMFGMLGGKRGHLVESMGLHRLLSRHFGDSRVENASLPLHVVATDMHSGDEVVLSSGSIVDAVLASAAIPGVFPPVTVDGRSLIDGGVANNTPVSTAVRLGATRIVVLPAGFACAERRPPRGAVEHALNALSLLVARQLVHDLERWRDVAHIAVVPPLCPLDVSPYDYTRCGELIDRAASATVAWLRADGLSSCRVPGALEPHEHDESSPSCSADIGGVPPQPGPTEAHSHPHTHG</sequence>
<protein>
    <recommendedName>
        <fullName evidence="6">PNPLA domain-containing protein</fullName>
    </recommendedName>
</protein>
<feature type="short sequence motif" description="GXGXXG" evidence="4">
    <location>
        <begin position="30"/>
        <end position="35"/>
    </location>
</feature>
<evidence type="ECO:0000256" key="4">
    <source>
        <dbReference type="PROSITE-ProRule" id="PRU01161"/>
    </source>
</evidence>
<evidence type="ECO:0000256" key="2">
    <source>
        <dbReference type="ARBA" id="ARBA00022963"/>
    </source>
</evidence>
<dbReference type="EMBL" id="CAJZAG010000017">
    <property type="protein sequence ID" value="CAG9186202.1"/>
    <property type="molecule type" value="Genomic_DNA"/>
</dbReference>
<comment type="caution">
    <text evidence="7">The sequence shown here is derived from an EMBL/GenBank/DDBJ whole genome shotgun (WGS) entry which is preliminary data.</text>
</comment>